<sequence>MMDTVFAANDIARGKGVERFVIFGDDREFMQNLSHVIIREGNWRPNAAFISQFSEAIDFYVASQVCRSFLITAATSSFGWWLAFFVADQNSIYYLPDERIHADKVPSKELFL</sequence>
<dbReference type="InterPro" id="IPR052501">
    <property type="entry name" value="Alpha-1-2_FucT"/>
</dbReference>
<name>A0A2G9U001_TELCI</name>
<accession>A0A2G9U001</accession>
<dbReference type="EMBL" id="KZ350797">
    <property type="protein sequence ID" value="PIO63535.1"/>
    <property type="molecule type" value="Genomic_DNA"/>
</dbReference>
<dbReference type="OrthoDB" id="5815225at2759"/>
<dbReference type="Proteomes" id="UP000230423">
    <property type="component" value="Unassembled WGS sequence"/>
</dbReference>
<dbReference type="AlphaFoldDB" id="A0A2G9U001"/>
<organism evidence="1 2">
    <name type="scientific">Teladorsagia circumcincta</name>
    <name type="common">Brown stomach worm</name>
    <name type="synonym">Ostertagia circumcincta</name>
    <dbReference type="NCBI Taxonomy" id="45464"/>
    <lineage>
        <taxon>Eukaryota</taxon>
        <taxon>Metazoa</taxon>
        <taxon>Ecdysozoa</taxon>
        <taxon>Nematoda</taxon>
        <taxon>Chromadorea</taxon>
        <taxon>Rhabditida</taxon>
        <taxon>Rhabditina</taxon>
        <taxon>Rhabditomorpha</taxon>
        <taxon>Strongyloidea</taxon>
        <taxon>Trichostrongylidae</taxon>
        <taxon>Teladorsagia</taxon>
    </lineage>
</organism>
<keyword evidence="2" id="KW-1185">Reference proteome</keyword>
<dbReference type="PANTHER" id="PTHR22898:SF3">
    <property type="entry name" value="ALPHA-1,2-FUCOSYLTRANSFERASE-RELATED"/>
    <property type="match status" value="1"/>
</dbReference>
<proteinExistence type="predicted"/>
<dbReference type="PANTHER" id="PTHR22898">
    <property type="entry name" value="UNCHARACTERIZED GLYCOSOL TRANSFERASE-RELATED"/>
    <property type="match status" value="1"/>
</dbReference>
<gene>
    <name evidence="1" type="ORF">TELCIR_14866</name>
</gene>
<reference evidence="1 2" key="1">
    <citation type="submission" date="2015-09" db="EMBL/GenBank/DDBJ databases">
        <title>Draft genome of the parasitic nematode Teladorsagia circumcincta isolate WARC Sus (inbred).</title>
        <authorList>
            <person name="Mitreva M."/>
        </authorList>
    </citation>
    <scope>NUCLEOTIDE SEQUENCE [LARGE SCALE GENOMIC DNA]</scope>
    <source>
        <strain evidence="1 2">S</strain>
    </source>
</reference>
<protein>
    <submittedName>
        <fullName evidence="1">Uncharacterized protein</fullName>
    </submittedName>
</protein>
<evidence type="ECO:0000313" key="2">
    <source>
        <dbReference type="Proteomes" id="UP000230423"/>
    </source>
</evidence>
<evidence type="ECO:0000313" key="1">
    <source>
        <dbReference type="EMBL" id="PIO63535.1"/>
    </source>
</evidence>